<organism evidence="3 4">
    <name type="scientific">Candidatus Kaiserbacteria bacterium RIFCSPLOWO2_01_FULL_55_19</name>
    <dbReference type="NCBI Taxonomy" id="1798516"/>
    <lineage>
        <taxon>Bacteria</taxon>
        <taxon>Candidatus Kaiseribacteriota</taxon>
    </lineage>
</organism>
<evidence type="ECO:0000256" key="1">
    <source>
        <dbReference type="SAM" id="MobiDB-lite"/>
    </source>
</evidence>
<evidence type="ECO:0000313" key="4">
    <source>
        <dbReference type="Proteomes" id="UP000176714"/>
    </source>
</evidence>
<keyword evidence="2" id="KW-1133">Transmembrane helix</keyword>
<accession>A0A1F6ESM6</accession>
<dbReference type="EMBL" id="MFMD01000002">
    <property type="protein sequence ID" value="OGG76610.1"/>
    <property type="molecule type" value="Genomic_DNA"/>
</dbReference>
<dbReference type="AlphaFoldDB" id="A0A1F6ESM6"/>
<feature type="compositionally biased region" description="Gly residues" evidence="1">
    <location>
        <begin position="43"/>
        <end position="53"/>
    </location>
</feature>
<feature type="region of interest" description="Disordered" evidence="1">
    <location>
        <begin position="37"/>
        <end position="59"/>
    </location>
</feature>
<dbReference type="Proteomes" id="UP000176714">
    <property type="component" value="Unassembled WGS sequence"/>
</dbReference>
<feature type="transmembrane region" description="Helical" evidence="2">
    <location>
        <begin position="5"/>
        <end position="25"/>
    </location>
</feature>
<evidence type="ECO:0000256" key="2">
    <source>
        <dbReference type="SAM" id="Phobius"/>
    </source>
</evidence>
<comment type="caution">
    <text evidence="3">The sequence shown here is derived from an EMBL/GenBank/DDBJ whole genome shotgun (WGS) entry which is preliminary data.</text>
</comment>
<evidence type="ECO:0000313" key="3">
    <source>
        <dbReference type="EMBL" id="OGG76610.1"/>
    </source>
</evidence>
<protein>
    <submittedName>
        <fullName evidence="3">Uncharacterized protein</fullName>
    </submittedName>
</protein>
<dbReference type="SUPFAM" id="SSF69304">
    <property type="entry name" value="Tricorn protease N-terminal domain"/>
    <property type="match status" value="1"/>
</dbReference>
<gene>
    <name evidence="3" type="ORF">A2950_02380</name>
</gene>
<keyword evidence="2" id="KW-0812">Transmembrane</keyword>
<dbReference type="STRING" id="1798516.A2950_02380"/>
<reference evidence="3 4" key="1">
    <citation type="journal article" date="2016" name="Nat. Commun.">
        <title>Thousands of microbial genomes shed light on interconnected biogeochemical processes in an aquifer system.</title>
        <authorList>
            <person name="Anantharaman K."/>
            <person name="Brown C.T."/>
            <person name="Hug L.A."/>
            <person name="Sharon I."/>
            <person name="Castelle C.J."/>
            <person name="Probst A.J."/>
            <person name="Thomas B.C."/>
            <person name="Singh A."/>
            <person name="Wilkins M.J."/>
            <person name="Karaoz U."/>
            <person name="Brodie E.L."/>
            <person name="Williams K.H."/>
            <person name="Hubbard S.S."/>
            <person name="Banfield J.F."/>
        </authorList>
    </citation>
    <scope>NUCLEOTIDE SEQUENCE [LARGE SCALE GENOMIC DNA]</scope>
</reference>
<proteinExistence type="predicted"/>
<keyword evidence="2" id="KW-0472">Membrane</keyword>
<sequence>MRRTLIIVGAIVVILGIGFAIYFFFFRPSVTTTPGGTLPVAGPGSGTGTGTGSDGTPSNTPITVAPRLVQISKGPVVPGEIVLNVKAVDASSTPETSVQYIERQSGNIFSYSVRAKTLTRISNKTIPGIQSASWLPTGAIAYVQYLSGDNSSTINTYALSATGTDGFFLPQDLSAVAASPSSASPSILTLASGVNGSVASLLNTNGTQAVPVFTSPLSMLRVAYAGKQFLAYTKPSGGLRGNAYLVDTFGNFSRVAGPEYGLSALPSPSGGWVLASFVQNNVMKTVLVNTATNETLPLPLSTLAEKCVWAADDSVIYCGVPVDPSLGATYPDDWYQGAVRFSDRLWKIQVIGRYAQLVLDFSQEAKSPLDAVALAIDPNTTTLVFVNKNDGSLWSYSL</sequence>
<name>A0A1F6ESM6_9BACT</name>